<dbReference type="SMART" id="SM00895">
    <property type="entry name" value="FCD"/>
    <property type="match status" value="1"/>
</dbReference>
<dbReference type="STRING" id="316055.RPE_1959"/>
<dbReference type="GO" id="GO:0003677">
    <property type="term" value="F:DNA binding"/>
    <property type="evidence" value="ECO:0007669"/>
    <property type="project" value="UniProtKB-KW"/>
</dbReference>
<evidence type="ECO:0000313" key="5">
    <source>
        <dbReference type="EMBL" id="ABJ05903.1"/>
    </source>
</evidence>
<dbReference type="PANTHER" id="PTHR43537">
    <property type="entry name" value="TRANSCRIPTIONAL REGULATOR, GNTR FAMILY"/>
    <property type="match status" value="1"/>
</dbReference>
<dbReference type="Gene3D" id="1.20.120.530">
    <property type="entry name" value="GntR ligand-binding domain-like"/>
    <property type="match status" value="1"/>
</dbReference>
<dbReference type="InterPro" id="IPR036388">
    <property type="entry name" value="WH-like_DNA-bd_sf"/>
</dbReference>
<feature type="domain" description="HTH gntR-type" evidence="4">
    <location>
        <begin position="15"/>
        <end position="85"/>
    </location>
</feature>
<accession>Q07Q81</accession>
<dbReference type="SMART" id="SM00345">
    <property type="entry name" value="HTH_GNTR"/>
    <property type="match status" value="1"/>
</dbReference>
<dbReference type="InterPro" id="IPR011711">
    <property type="entry name" value="GntR_C"/>
</dbReference>
<dbReference type="InterPro" id="IPR000524">
    <property type="entry name" value="Tscrpt_reg_HTH_GntR"/>
</dbReference>
<dbReference type="PANTHER" id="PTHR43537:SF49">
    <property type="entry name" value="TRANSCRIPTIONAL REGULATORY PROTEIN"/>
    <property type="match status" value="1"/>
</dbReference>
<protein>
    <submittedName>
        <fullName evidence="5">Transcriptional regulator, GntR family</fullName>
    </submittedName>
</protein>
<dbReference type="PROSITE" id="PS50949">
    <property type="entry name" value="HTH_GNTR"/>
    <property type="match status" value="1"/>
</dbReference>
<evidence type="ECO:0000256" key="2">
    <source>
        <dbReference type="ARBA" id="ARBA00023125"/>
    </source>
</evidence>
<dbReference type="Pfam" id="PF00392">
    <property type="entry name" value="GntR"/>
    <property type="match status" value="1"/>
</dbReference>
<dbReference type="CDD" id="cd07377">
    <property type="entry name" value="WHTH_GntR"/>
    <property type="match status" value="1"/>
</dbReference>
<dbReference type="SUPFAM" id="SSF46785">
    <property type="entry name" value="Winged helix' DNA-binding domain"/>
    <property type="match status" value="1"/>
</dbReference>
<dbReference type="eggNOG" id="COG1802">
    <property type="taxonomic scope" value="Bacteria"/>
</dbReference>
<dbReference type="HOGENOM" id="CLU_017584_5_1_5"/>
<dbReference type="AlphaFoldDB" id="Q07Q81"/>
<organism evidence="5">
    <name type="scientific">Rhodopseudomonas palustris (strain BisA53)</name>
    <dbReference type="NCBI Taxonomy" id="316055"/>
    <lineage>
        <taxon>Bacteria</taxon>
        <taxon>Pseudomonadati</taxon>
        <taxon>Pseudomonadota</taxon>
        <taxon>Alphaproteobacteria</taxon>
        <taxon>Hyphomicrobiales</taxon>
        <taxon>Nitrobacteraceae</taxon>
        <taxon>Rhodopseudomonas</taxon>
    </lineage>
</organism>
<keyword evidence="2" id="KW-0238">DNA-binding</keyword>
<proteinExistence type="predicted"/>
<evidence type="ECO:0000259" key="4">
    <source>
        <dbReference type="PROSITE" id="PS50949"/>
    </source>
</evidence>
<sequence>MADAELAIARLAPETSYKTRAYEALKDAILKMDIYATPEPLMLDERALSERLGVSRTPIREAIAMLEQDGFVRIVPRRGIVVVRKTKTEIVDMIRAWAALESMAARLITTMARKRDITALRDFFRDFNDDYLPQDHIEEYSKANIAFHQALISLSESQTLVKMTGDILLHVRGYRQLTIGRADRIKASLPEHLAIIQALEERDTELAERRSRDHTLALAQYVDAHGQELVA</sequence>
<dbReference type="InterPro" id="IPR008920">
    <property type="entry name" value="TF_FadR/GntR_C"/>
</dbReference>
<dbReference type="EMBL" id="CP000463">
    <property type="protein sequence ID" value="ABJ05903.1"/>
    <property type="molecule type" value="Genomic_DNA"/>
</dbReference>
<evidence type="ECO:0000256" key="3">
    <source>
        <dbReference type="ARBA" id="ARBA00023163"/>
    </source>
</evidence>
<dbReference type="GO" id="GO:0003700">
    <property type="term" value="F:DNA-binding transcription factor activity"/>
    <property type="evidence" value="ECO:0007669"/>
    <property type="project" value="InterPro"/>
</dbReference>
<gene>
    <name evidence="5" type="ordered locus">RPE_1959</name>
</gene>
<evidence type="ECO:0000256" key="1">
    <source>
        <dbReference type="ARBA" id="ARBA00023015"/>
    </source>
</evidence>
<dbReference type="InterPro" id="IPR036390">
    <property type="entry name" value="WH_DNA-bd_sf"/>
</dbReference>
<keyword evidence="3" id="KW-0804">Transcription</keyword>
<dbReference type="Pfam" id="PF07729">
    <property type="entry name" value="FCD"/>
    <property type="match status" value="1"/>
</dbReference>
<dbReference type="Gene3D" id="1.10.10.10">
    <property type="entry name" value="Winged helix-like DNA-binding domain superfamily/Winged helix DNA-binding domain"/>
    <property type="match status" value="1"/>
</dbReference>
<dbReference type="PRINTS" id="PR00035">
    <property type="entry name" value="HTHGNTR"/>
</dbReference>
<dbReference type="SUPFAM" id="SSF48008">
    <property type="entry name" value="GntR ligand-binding domain-like"/>
    <property type="match status" value="1"/>
</dbReference>
<reference evidence="5" key="1">
    <citation type="submission" date="2006-09" db="EMBL/GenBank/DDBJ databases">
        <title>Complete sequence of Rhodopseudomonas palustris BisA53.</title>
        <authorList>
            <consortium name="US DOE Joint Genome Institute"/>
            <person name="Copeland A."/>
            <person name="Lucas S."/>
            <person name="Lapidus A."/>
            <person name="Barry K."/>
            <person name="Detter J.C."/>
            <person name="Glavina del Rio T."/>
            <person name="Hammon N."/>
            <person name="Israni S."/>
            <person name="Dalin E."/>
            <person name="Tice H."/>
            <person name="Pitluck S."/>
            <person name="Chain P."/>
            <person name="Malfatti S."/>
            <person name="Shin M."/>
            <person name="Vergez L."/>
            <person name="Schmutz J."/>
            <person name="Larimer F."/>
            <person name="Land M."/>
            <person name="Hauser L."/>
            <person name="Pelletier D.A."/>
            <person name="Kyrpides N."/>
            <person name="Kim E."/>
            <person name="Harwood C.S."/>
            <person name="Oda Y."/>
            <person name="Richardson P."/>
        </authorList>
    </citation>
    <scope>NUCLEOTIDE SEQUENCE [LARGE SCALE GENOMIC DNA]</scope>
    <source>
        <strain evidence="5">BisA53</strain>
    </source>
</reference>
<keyword evidence="1" id="KW-0805">Transcription regulation</keyword>
<dbReference type="OrthoDB" id="5504063at2"/>
<name>Q07Q81_RHOP5</name>
<dbReference type="KEGG" id="rpe:RPE_1959"/>